<dbReference type="SUPFAM" id="SSF88946">
    <property type="entry name" value="Sigma2 domain of RNA polymerase sigma factors"/>
    <property type="match status" value="1"/>
</dbReference>
<keyword evidence="10" id="KW-1185">Reference proteome</keyword>
<dbReference type="SUPFAM" id="SSF88659">
    <property type="entry name" value="Sigma3 and sigma4 domains of RNA polymerase sigma factors"/>
    <property type="match status" value="2"/>
</dbReference>
<dbReference type="PRINTS" id="PR00046">
    <property type="entry name" value="SIGMA70FCT"/>
</dbReference>
<dbReference type="OrthoDB" id="206108at2759"/>
<dbReference type="PANTHER" id="PTHR30603">
    <property type="entry name" value="RNA POLYMERASE SIGMA FACTOR RPO"/>
    <property type="match status" value="1"/>
</dbReference>
<evidence type="ECO:0000256" key="5">
    <source>
        <dbReference type="ARBA" id="ARBA00023163"/>
    </source>
</evidence>
<dbReference type="InterPro" id="IPR050239">
    <property type="entry name" value="Sigma-70_RNA_pol_init_factors"/>
</dbReference>
<organism evidence="9 10">
    <name type="scientific">Kingdonia uniflora</name>
    <dbReference type="NCBI Taxonomy" id="39325"/>
    <lineage>
        <taxon>Eukaryota</taxon>
        <taxon>Viridiplantae</taxon>
        <taxon>Streptophyta</taxon>
        <taxon>Embryophyta</taxon>
        <taxon>Tracheophyta</taxon>
        <taxon>Spermatophyta</taxon>
        <taxon>Magnoliopsida</taxon>
        <taxon>Ranunculales</taxon>
        <taxon>Circaeasteraceae</taxon>
        <taxon>Kingdonia</taxon>
    </lineage>
</organism>
<accession>A0A7J7LBC8</accession>
<keyword evidence="4" id="KW-0238">DNA-binding</keyword>
<name>A0A7J7LBC8_9MAGN</name>
<dbReference type="InterPro" id="IPR013325">
    <property type="entry name" value="RNA_pol_sigma_r2"/>
</dbReference>
<dbReference type="InterPro" id="IPR007624">
    <property type="entry name" value="RNA_pol_sigma70_r3"/>
</dbReference>
<dbReference type="InterPro" id="IPR013324">
    <property type="entry name" value="RNA_pol_sigma_r3/r4-like"/>
</dbReference>
<reference evidence="9 10" key="1">
    <citation type="journal article" date="2020" name="IScience">
        <title>Genome Sequencing of the Endangered Kingdonia uniflora (Circaeasteraceae, Ranunculales) Reveals Potential Mechanisms of Evolutionary Specialization.</title>
        <authorList>
            <person name="Sun Y."/>
            <person name="Deng T."/>
            <person name="Zhang A."/>
            <person name="Moore M.J."/>
            <person name="Landis J.B."/>
            <person name="Lin N."/>
            <person name="Zhang H."/>
            <person name="Zhang X."/>
            <person name="Huang J."/>
            <person name="Zhang X."/>
            <person name="Sun H."/>
            <person name="Wang H."/>
        </authorList>
    </citation>
    <scope>NUCLEOTIDE SEQUENCE [LARGE SCALE GENOMIC DNA]</scope>
    <source>
        <strain evidence="9">TB1705</strain>
        <tissue evidence="9">Leaf</tissue>
    </source>
</reference>
<dbReference type="EMBL" id="JACGCM010002433">
    <property type="protein sequence ID" value="KAF6139923.1"/>
    <property type="molecule type" value="Genomic_DNA"/>
</dbReference>
<feature type="domain" description="RNA polymerase sigma-70 region 4" evidence="8">
    <location>
        <begin position="427"/>
        <end position="480"/>
    </location>
</feature>
<evidence type="ECO:0000313" key="9">
    <source>
        <dbReference type="EMBL" id="KAF6139923.1"/>
    </source>
</evidence>
<evidence type="ECO:0000259" key="6">
    <source>
        <dbReference type="Pfam" id="PF04539"/>
    </source>
</evidence>
<proteinExistence type="inferred from homology"/>
<dbReference type="PANTHER" id="PTHR30603:SF13">
    <property type="entry name" value="RNA POLYMERASE SIGMA FACTOR SIGC"/>
    <property type="match status" value="1"/>
</dbReference>
<dbReference type="Pfam" id="PF04539">
    <property type="entry name" value="Sigma70_r3"/>
    <property type="match status" value="1"/>
</dbReference>
<dbReference type="InterPro" id="IPR007627">
    <property type="entry name" value="RNA_pol_sigma70_r2"/>
</dbReference>
<dbReference type="Gene3D" id="1.10.10.10">
    <property type="entry name" value="Winged helix-like DNA-binding domain superfamily/Winged helix DNA-binding domain"/>
    <property type="match status" value="2"/>
</dbReference>
<comment type="caution">
    <text evidence="9">The sequence shown here is derived from an EMBL/GenBank/DDBJ whole genome shotgun (WGS) entry which is preliminary data.</text>
</comment>
<dbReference type="Gene3D" id="1.20.120.1810">
    <property type="match status" value="1"/>
</dbReference>
<dbReference type="AlphaFoldDB" id="A0A7J7LBC8"/>
<dbReference type="Proteomes" id="UP000541444">
    <property type="component" value="Unassembled WGS sequence"/>
</dbReference>
<dbReference type="InterPro" id="IPR000943">
    <property type="entry name" value="RNA_pol_sigma70"/>
</dbReference>
<evidence type="ECO:0000259" key="8">
    <source>
        <dbReference type="Pfam" id="PF04545"/>
    </source>
</evidence>
<feature type="domain" description="RNA polymerase sigma-70 region 2" evidence="7">
    <location>
        <begin position="260"/>
        <end position="328"/>
    </location>
</feature>
<evidence type="ECO:0000313" key="10">
    <source>
        <dbReference type="Proteomes" id="UP000541444"/>
    </source>
</evidence>
<dbReference type="GO" id="GO:0006352">
    <property type="term" value="P:DNA-templated transcription initiation"/>
    <property type="evidence" value="ECO:0007669"/>
    <property type="project" value="InterPro"/>
</dbReference>
<dbReference type="InterPro" id="IPR007630">
    <property type="entry name" value="RNA_pol_sigma70_r4"/>
</dbReference>
<dbReference type="Pfam" id="PF04542">
    <property type="entry name" value="Sigma70_r2"/>
    <property type="match status" value="1"/>
</dbReference>
<dbReference type="Pfam" id="PF04545">
    <property type="entry name" value="Sigma70_r4"/>
    <property type="match status" value="1"/>
</dbReference>
<comment type="similarity">
    <text evidence="1">Belongs to the sigma-70 factor family.</text>
</comment>
<keyword evidence="5" id="KW-0804">Transcription</keyword>
<keyword evidence="3" id="KW-0731">Sigma factor</keyword>
<evidence type="ECO:0008006" key="11">
    <source>
        <dbReference type="Google" id="ProtNLM"/>
    </source>
</evidence>
<evidence type="ECO:0000256" key="2">
    <source>
        <dbReference type="ARBA" id="ARBA00023015"/>
    </source>
</evidence>
<evidence type="ECO:0000259" key="7">
    <source>
        <dbReference type="Pfam" id="PF04542"/>
    </source>
</evidence>
<dbReference type="InterPro" id="IPR014284">
    <property type="entry name" value="RNA_pol_sigma-70_dom"/>
</dbReference>
<dbReference type="GO" id="GO:0016987">
    <property type="term" value="F:sigma factor activity"/>
    <property type="evidence" value="ECO:0007669"/>
    <property type="project" value="UniProtKB-KW"/>
</dbReference>
<evidence type="ECO:0000256" key="3">
    <source>
        <dbReference type="ARBA" id="ARBA00023082"/>
    </source>
</evidence>
<keyword evidence="2" id="KW-0805">Transcription regulation</keyword>
<feature type="domain" description="RNA polymerase sigma-70 region 3" evidence="6">
    <location>
        <begin position="340"/>
        <end position="414"/>
    </location>
</feature>
<sequence>MGIGLISKWVCPVHSPLHTHSSTKQHFSPVKGREVFFDPIRVSSLSVIPEESETLCTDTLRAYTCSLGALQIVENGSLDMEEKKMNFAKGSHKTMFYPADTTTLLSRKTSHLSLLWKISLVDLPRASQTNAAIDDRVHNVVIQSGKKEERKLKRERASEKAAKISVMSLKTSTKVSRQYSASTAKYASNPRNRRLIIARNESEMSSGVKEVANLERIRSSLESEIGRVATFGSWSEAAGIDEETLKERLQFGWFCRDKLLRSTRSLVKYLARNYRGLGVSFDDLLQAGKMGVLQGAERFDPTRGYQFSTYVQYWIRKSMSTLVARHSRGIQLPVTLTRVINQIRKARSAFHNMHGRYPDDDEISRFTGLSLAKIRSASKCPRVVGSIDQRMGDNLTLKFMEFTPDTLIKTPKESVIRQHLQKDIYELLQGLHPREKQVLALRYGLWDGQCKSLSETGRLFKCTKEWIWKIEKTALTKLRKEEVQTYFAYYLNL</sequence>
<evidence type="ECO:0000256" key="1">
    <source>
        <dbReference type="ARBA" id="ARBA00007788"/>
    </source>
</evidence>
<gene>
    <name evidence="9" type="ORF">GIB67_033305</name>
</gene>
<dbReference type="NCBIfam" id="TIGR02937">
    <property type="entry name" value="sigma70-ECF"/>
    <property type="match status" value="1"/>
</dbReference>
<dbReference type="InterPro" id="IPR036388">
    <property type="entry name" value="WH-like_DNA-bd_sf"/>
</dbReference>
<evidence type="ECO:0000256" key="4">
    <source>
        <dbReference type="ARBA" id="ARBA00023125"/>
    </source>
</evidence>
<dbReference type="GO" id="GO:0003677">
    <property type="term" value="F:DNA binding"/>
    <property type="evidence" value="ECO:0007669"/>
    <property type="project" value="UniProtKB-KW"/>
</dbReference>
<protein>
    <recommendedName>
        <fullName evidence="11">Sigma factor</fullName>
    </recommendedName>
</protein>